<organism evidence="1 2">
    <name type="scientific">Arthrobotrys flagrans</name>
    <name type="common">Nematode-trapping fungus</name>
    <name type="synonym">Trichothecium flagrans</name>
    <dbReference type="NCBI Taxonomy" id="97331"/>
    <lineage>
        <taxon>Eukaryota</taxon>
        <taxon>Fungi</taxon>
        <taxon>Dikarya</taxon>
        <taxon>Ascomycota</taxon>
        <taxon>Pezizomycotina</taxon>
        <taxon>Orbiliomycetes</taxon>
        <taxon>Orbiliales</taxon>
        <taxon>Orbiliaceae</taxon>
        <taxon>Arthrobotrys</taxon>
    </lineage>
</organism>
<sequence>MSAMTMEAELKRIRELYDPRRDSTDIFARQYRAPTHGDYEDTLIVDSSGVHGNISKVTSPYTLKVPVNPTNLPSQRVGNLSMVMLFNIQKKRECCISTLAIDPTVGSSSLATPQP</sequence>
<dbReference type="RefSeq" id="XP_067494840.1">
    <property type="nucleotide sequence ID" value="XM_067632000.1"/>
</dbReference>
<dbReference type="OrthoDB" id="5299506at2759"/>
<dbReference type="EMBL" id="SAEB01000001">
    <property type="protein sequence ID" value="RVD89296.1"/>
    <property type="molecule type" value="Genomic_DNA"/>
</dbReference>
<accession>A0A437ADR6</accession>
<dbReference type="Proteomes" id="UP000283090">
    <property type="component" value="Unassembled WGS sequence"/>
</dbReference>
<dbReference type="GeneID" id="93582622"/>
<proteinExistence type="predicted"/>
<gene>
    <name evidence="1" type="ORF">DFL_000311</name>
</gene>
<reference evidence="1 2" key="1">
    <citation type="submission" date="2019-01" db="EMBL/GenBank/DDBJ databases">
        <title>Intercellular communication is required for trap formation in the nematode-trapping fungus Duddingtonia flagrans.</title>
        <authorList>
            <person name="Youssar L."/>
            <person name="Wernet V."/>
            <person name="Hensel N."/>
            <person name="Hildebrandt H.-G."/>
            <person name="Fischer R."/>
        </authorList>
    </citation>
    <scope>NUCLEOTIDE SEQUENCE [LARGE SCALE GENOMIC DNA]</scope>
    <source>
        <strain evidence="1 2">CBS H-5679</strain>
    </source>
</reference>
<comment type="caution">
    <text evidence="1">The sequence shown here is derived from an EMBL/GenBank/DDBJ whole genome shotgun (WGS) entry which is preliminary data.</text>
</comment>
<protein>
    <submittedName>
        <fullName evidence="1">Uncharacterized protein</fullName>
    </submittedName>
</protein>
<evidence type="ECO:0000313" key="1">
    <source>
        <dbReference type="EMBL" id="RVD89296.1"/>
    </source>
</evidence>
<dbReference type="VEuPathDB" id="FungiDB:DFL_000311"/>
<name>A0A437ADR6_ARTFL</name>
<dbReference type="AlphaFoldDB" id="A0A437ADR6"/>
<keyword evidence="2" id="KW-1185">Reference proteome</keyword>
<evidence type="ECO:0000313" key="2">
    <source>
        <dbReference type="Proteomes" id="UP000283090"/>
    </source>
</evidence>